<evidence type="ECO:0000313" key="3">
    <source>
        <dbReference type="Proteomes" id="UP000028834"/>
    </source>
</evidence>
<comment type="caution">
    <text evidence="2">The sequence shown here is derived from an EMBL/GenBank/DDBJ whole genome shotgun (WGS) entry which is preliminary data.</text>
</comment>
<evidence type="ECO:0000256" key="1">
    <source>
        <dbReference type="SAM" id="MobiDB-lite"/>
    </source>
</evidence>
<evidence type="ECO:0000313" key="2">
    <source>
        <dbReference type="EMBL" id="KFG64204.1"/>
    </source>
</evidence>
<dbReference type="AlphaFoldDB" id="A0A086M5N6"/>
<dbReference type="EMBL" id="AFYV02000716">
    <property type="protein sequence ID" value="KFG64204.1"/>
    <property type="molecule type" value="Genomic_DNA"/>
</dbReference>
<feature type="compositionally biased region" description="Polar residues" evidence="1">
    <location>
        <begin position="240"/>
        <end position="254"/>
    </location>
</feature>
<sequence length="274" mass="29053">MMEAADAAHDRLPAPTGLYADPRFHLFVEKVSRSSSVKSFCACGERDAGPETSLFCSDGVWTKTALADPEGDELEELARSFRWLQLTNVSPSLVKKRGQALQIEEEKRDPENSPLLTEACAAGHAPELCAPGVCTAESGRDSPAAGAALREHPPFATHFGNLDGGSRSDADLRLRQVAGSPWLASDKAVPPGAAPDAAATARSGSLRGASLFLQKRRRALPKTIRALETQKTGREAVPRQSGSASPRPQKSAESSVHRHAGSLGRRASIPTTVS</sequence>
<dbReference type="VEuPathDB" id="ToxoDB:TGRUB_250030"/>
<dbReference type="Proteomes" id="UP000028834">
    <property type="component" value="Unassembled WGS sequence"/>
</dbReference>
<feature type="region of interest" description="Disordered" evidence="1">
    <location>
        <begin position="183"/>
        <end position="203"/>
    </location>
</feature>
<accession>A0A086M5N6</accession>
<feature type="compositionally biased region" description="Low complexity" evidence="1">
    <location>
        <begin position="188"/>
        <end position="201"/>
    </location>
</feature>
<name>A0A086M5N6_TOXGO</name>
<reference evidence="2 3" key="1">
    <citation type="submission" date="2014-05" db="EMBL/GenBank/DDBJ databases">
        <authorList>
            <person name="Sibley D."/>
            <person name="Venepally P."/>
            <person name="Karamycheva S."/>
            <person name="Hadjithomas M."/>
            <person name="Khan A."/>
            <person name="Brunk B."/>
            <person name="Roos D."/>
            <person name="Caler E."/>
            <person name="Lorenzi H."/>
        </authorList>
    </citation>
    <scope>NUCLEOTIDE SEQUENCE [LARGE SCALE GENOMIC DNA]</scope>
    <source>
        <strain evidence="2 3">RUB</strain>
    </source>
</reference>
<organism evidence="2 3">
    <name type="scientific">Toxoplasma gondii RUB</name>
    <dbReference type="NCBI Taxonomy" id="935652"/>
    <lineage>
        <taxon>Eukaryota</taxon>
        <taxon>Sar</taxon>
        <taxon>Alveolata</taxon>
        <taxon>Apicomplexa</taxon>
        <taxon>Conoidasida</taxon>
        <taxon>Coccidia</taxon>
        <taxon>Eucoccidiorida</taxon>
        <taxon>Eimeriorina</taxon>
        <taxon>Sarcocystidae</taxon>
        <taxon>Toxoplasma</taxon>
    </lineage>
</organism>
<proteinExistence type="predicted"/>
<protein>
    <submittedName>
        <fullName evidence="2">Uncharacterized protein</fullName>
    </submittedName>
</protein>
<gene>
    <name evidence="2" type="ORF">TGRUB_250030</name>
</gene>
<dbReference type="OrthoDB" id="333623at2759"/>
<feature type="region of interest" description="Disordered" evidence="1">
    <location>
        <begin position="224"/>
        <end position="274"/>
    </location>
</feature>